<keyword evidence="4" id="KW-0411">Iron-sulfur</keyword>
<gene>
    <name evidence="6" type="ORF">N47_G34840</name>
</gene>
<evidence type="ECO:0000256" key="3">
    <source>
        <dbReference type="ARBA" id="ARBA00023004"/>
    </source>
</evidence>
<dbReference type="InterPro" id="IPR017900">
    <property type="entry name" value="4Fe4S_Fe_S_CS"/>
</dbReference>
<dbReference type="PANTHER" id="PTHR43687:SF1">
    <property type="entry name" value="FERREDOXIN III"/>
    <property type="match status" value="1"/>
</dbReference>
<name>E1YC66_9BACT</name>
<keyword evidence="1" id="KW-0004">4Fe-4S</keyword>
<evidence type="ECO:0000256" key="4">
    <source>
        <dbReference type="ARBA" id="ARBA00023014"/>
    </source>
</evidence>
<accession>E1YC66</accession>
<dbReference type="GO" id="GO:0046872">
    <property type="term" value="F:metal ion binding"/>
    <property type="evidence" value="ECO:0007669"/>
    <property type="project" value="UniProtKB-KW"/>
</dbReference>
<organism evidence="6">
    <name type="scientific">uncultured Desulfobacterium sp</name>
    <dbReference type="NCBI Taxonomy" id="201089"/>
    <lineage>
        <taxon>Bacteria</taxon>
        <taxon>Pseudomonadati</taxon>
        <taxon>Thermodesulfobacteriota</taxon>
        <taxon>Desulfobacteria</taxon>
        <taxon>Desulfobacterales</taxon>
        <taxon>Desulfobacteriaceae</taxon>
        <taxon>Desulfobacterium</taxon>
        <taxon>environmental samples</taxon>
    </lineage>
</organism>
<dbReference type="EMBL" id="FR695868">
    <property type="protein sequence ID" value="CBX28160.1"/>
    <property type="molecule type" value="Genomic_DNA"/>
</dbReference>
<feature type="domain" description="4Fe-4S ferredoxin-type" evidence="5">
    <location>
        <begin position="1"/>
        <end position="29"/>
    </location>
</feature>
<dbReference type="Gene3D" id="3.30.70.20">
    <property type="match status" value="1"/>
</dbReference>
<sequence>MTVIDMKICIKCTGCIDICPESALFLGDDAAIKCNDEKCISCGDCADFCPVDAISISD</sequence>
<dbReference type="GO" id="GO:0051539">
    <property type="term" value="F:4 iron, 4 sulfur cluster binding"/>
    <property type="evidence" value="ECO:0007669"/>
    <property type="project" value="UniProtKB-KW"/>
</dbReference>
<dbReference type="InterPro" id="IPR017896">
    <property type="entry name" value="4Fe4S_Fe-S-bd"/>
</dbReference>
<dbReference type="InterPro" id="IPR050572">
    <property type="entry name" value="Fe-S_Ferredoxin"/>
</dbReference>
<dbReference type="PANTHER" id="PTHR43687">
    <property type="entry name" value="ADENYLYLSULFATE REDUCTASE, BETA SUBUNIT"/>
    <property type="match status" value="1"/>
</dbReference>
<dbReference type="Pfam" id="PF14697">
    <property type="entry name" value="Fer4_21"/>
    <property type="match status" value="1"/>
</dbReference>
<dbReference type="SUPFAM" id="SSF54862">
    <property type="entry name" value="4Fe-4S ferredoxins"/>
    <property type="match status" value="1"/>
</dbReference>
<evidence type="ECO:0000256" key="1">
    <source>
        <dbReference type="ARBA" id="ARBA00022485"/>
    </source>
</evidence>
<dbReference type="PROSITE" id="PS51379">
    <property type="entry name" value="4FE4S_FER_2"/>
    <property type="match status" value="2"/>
</dbReference>
<evidence type="ECO:0000259" key="5">
    <source>
        <dbReference type="PROSITE" id="PS51379"/>
    </source>
</evidence>
<feature type="domain" description="4Fe-4S ferredoxin-type" evidence="5">
    <location>
        <begin position="30"/>
        <end position="58"/>
    </location>
</feature>
<keyword evidence="3" id="KW-0408">Iron</keyword>
<evidence type="ECO:0000256" key="2">
    <source>
        <dbReference type="ARBA" id="ARBA00022723"/>
    </source>
</evidence>
<dbReference type="PROSITE" id="PS00198">
    <property type="entry name" value="4FE4S_FER_1"/>
    <property type="match status" value="1"/>
</dbReference>
<protein>
    <recommendedName>
        <fullName evidence="5">4Fe-4S ferredoxin-type domain-containing protein</fullName>
    </recommendedName>
</protein>
<proteinExistence type="predicted"/>
<keyword evidence="2" id="KW-0479">Metal-binding</keyword>
<dbReference type="AlphaFoldDB" id="E1YC66"/>
<evidence type="ECO:0000313" key="6">
    <source>
        <dbReference type="EMBL" id="CBX28160.1"/>
    </source>
</evidence>
<reference evidence="6" key="1">
    <citation type="journal article" date="2011" name="Environ. Microbiol.">
        <title>Genomic insights into the metabolic potential of the polycyclic aromatic hydrocarbon degrading sulfate-reducing Deltaproteobacterium N47.</title>
        <authorList>
            <person name="Bergmann F."/>
            <person name="Selesi D."/>
            <person name="Weinmaier T."/>
            <person name="Tischler P."/>
            <person name="Rattei T."/>
            <person name="Meckenstock R.U."/>
        </authorList>
    </citation>
    <scope>NUCLEOTIDE SEQUENCE</scope>
</reference>